<reference evidence="1 2" key="1">
    <citation type="submission" date="2018-03" db="EMBL/GenBank/DDBJ databases">
        <title>Complete genome sequence and methylome analysis of Pseudomonas mendocina NEB 698.</title>
        <authorList>
            <person name="Morgan R.D."/>
        </authorList>
    </citation>
    <scope>NUCLEOTIDE SEQUENCE [LARGE SCALE GENOMIC DNA]</scope>
    <source>
        <strain evidence="1 2">NEB698</strain>
    </source>
</reference>
<sequence>MADQQRAACPWPSADLGRCAVAGLSADDYRQQLFALLPPGIVWNAAPDSTLQRLLAGQAREFARIDERALALLGEADPRQALYSFEDWEASYGLPSACAPAGQSMADRRAALLGRIVGRGGMTRQDYLDLAEGLGYVGTQVLEFREATVEVDTATGHLGAVIDDDMNGAHWNQTWRVLLPNGVIRESVVGEAAVGDPLRSWGDELIECSLRHAAPSWLILQIGYLEE</sequence>
<proteinExistence type="predicted"/>
<dbReference type="EMBL" id="CP027657">
    <property type="protein sequence ID" value="AVO53640.1"/>
    <property type="molecule type" value="Genomic_DNA"/>
</dbReference>
<name>A0A2R3QPH6_ECTME</name>
<evidence type="ECO:0000313" key="2">
    <source>
        <dbReference type="Proteomes" id="UP000238327"/>
    </source>
</evidence>
<dbReference type="AlphaFoldDB" id="A0A2R3QPH6"/>
<dbReference type="Proteomes" id="UP000238327">
    <property type="component" value="Chromosome"/>
</dbReference>
<evidence type="ECO:0000313" key="1">
    <source>
        <dbReference type="EMBL" id="AVO53640.1"/>
    </source>
</evidence>
<organism evidence="1 2">
    <name type="scientific">Ectopseudomonas mendocina</name>
    <name type="common">Pseudomonas mendocina</name>
    <dbReference type="NCBI Taxonomy" id="300"/>
    <lineage>
        <taxon>Bacteria</taxon>
        <taxon>Pseudomonadati</taxon>
        <taxon>Pseudomonadota</taxon>
        <taxon>Gammaproteobacteria</taxon>
        <taxon>Pseudomonadales</taxon>
        <taxon>Pseudomonadaceae</taxon>
        <taxon>Ectopseudomonas</taxon>
    </lineage>
</organism>
<dbReference type="Pfam" id="PF10076">
    <property type="entry name" value="Phage_Mu_Gp48"/>
    <property type="match status" value="1"/>
</dbReference>
<accession>A0A2R3QPH6</accession>
<dbReference type="InterPro" id="IPR018755">
    <property type="entry name" value="Phage_Mu_Gp48"/>
</dbReference>
<gene>
    <name evidence="1" type="ORF">C7A17_12960</name>
</gene>
<evidence type="ECO:0008006" key="3">
    <source>
        <dbReference type="Google" id="ProtNLM"/>
    </source>
</evidence>
<protein>
    <recommendedName>
        <fullName evidence="3">DUF2313 domain-containing protein</fullName>
    </recommendedName>
</protein>